<gene>
    <name evidence="3" type="ORF">DeepPurple_gp009</name>
</gene>
<accession>A0A1Z1LZK3</accession>
<feature type="domain" description="Phage terminase large subunit C-terminal" evidence="2">
    <location>
        <begin position="277"/>
        <end position="435"/>
    </location>
</feature>
<dbReference type="InterPro" id="IPR035412">
    <property type="entry name" value="Terminase_L_N"/>
</dbReference>
<proteinExistence type="predicted"/>
<dbReference type="InterPro" id="IPR027417">
    <property type="entry name" value="P-loop_NTPase"/>
</dbReference>
<dbReference type="InterPro" id="IPR006437">
    <property type="entry name" value="Phage_terminase_lsu"/>
</dbReference>
<dbReference type="Pfam" id="PF17288">
    <property type="entry name" value="Terminase_3C"/>
    <property type="match status" value="1"/>
</dbReference>
<sequence>MSALDTAITNAIDNVEVINVLDEINVCFYDLWLAEESHVIAKGGRSSMKSSIISMKLVKLFLSDPLGNVICLRKVAKYLRGSVYEQIKWAIYKLKVQDQFKFGTSPLKITHTDTNSAFYFEGVDDPQKLKGMTIAVGYVMALWFEELAEFSGKEDIDVVEDTFIRADLGGKDVQVYFSYNPPKNPYAWVNEWAKEQEKDPTYFIHHSTYLGDEKGFLSKQIREKIERTKVNDPEYYRYMYLGEIIGLGTNIFKLEHVQVIPELPADERITILTITSDTGHQVSATTHLCIGITNKLNAVLLDTYYYSPDGKADKMAPSEMSREYKQFYDDMCNEWDRFPSQLTIDSAEGALRNQIRKDWGLNLHPVAKAKKVDMIDNAYDLMAEKRFYMLDRPSNQIFVDEVKKYAWDEKTLLTDDPKPIKVDDHCMDAFQYFCKDNARTLGLLQKKK</sequence>
<dbReference type="PANTHER" id="PTHR39184:SF1">
    <property type="entry name" value="PBSX PHAGE TERMINASE LARGE SUBUNIT"/>
    <property type="match status" value="1"/>
</dbReference>
<dbReference type="Gene3D" id="3.30.420.280">
    <property type="match status" value="1"/>
</dbReference>
<dbReference type="Pfam" id="PF04466">
    <property type="entry name" value="Terminase_3"/>
    <property type="match status" value="1"/>
</dbReference>
<organism evidence="3 4">
    <name type="scientific">Bacillus phage Deep-Purple</name>
    <dbReference type="NCBI Taxonomy" id="1873341"/>
    <lineage>
        <taxon>Viruses</taxon>
        <taxon>Duplodnaviria</taxon>
        <taxon>Heunggongvirae</taxon>
        <taxon>Uroviricota</taxon>
        <taxon>Caudoviricetes</taxon>
        <taxon>Deurplevirus</taxon>
        <taxon>Deurplevirus deeppurple</taxon>
    </lineage>
</organism>
<reference evidence="3 4" key="1">
    <citation type="submission" date="2017-05" db="EMBL/GenBank/DDBJ databases">
        <title>Complete Genome Sequence of Bacteriophage Deep-Purple infecting emetic Bacillus cereus.</title>
        <authorList>
            <person name="Hock L."/>
            <person name="Gillis A."/>
            <person name="Mahillon J."/>
        </authorList>
    </citation>
    <scope>NUCLEOTIDE SEQUENCE [LARGE SCALE GENOMIC DNA]</scope>
</reference>
<dbReference type="PANTHER" id="PTHR39184">
    <property type="match status" value="1"/>
</dbReference>
<evidence type="ECO:0000313" key="3">
    <source>
        <dbReference type="EMBL" id="ARW58260.1"/>
    </source>
</evidence>
<dbReference type="NCBIfam" id="TIGR01547">
    <property type="entry name" value="phage_term_2"/>
    <property type="match status" value="1"/>
</dbReference>
<evidence type="ECO:0000259" key="2">
    <source>
        <dbReference type="Pfam" id="PF17288"/>
    </source>
</evidence>
<feature type="domain" description="Phage terminase large subunit N-terminal" evidence="1">
    <location>
        <begin position="37"/>
        <end position="243"/>
    </location>
</feature>
<dbReference type="InterPro" id="IPR035413">
    <property type="entry name" value="Terminase_L_C"/>
</dbReference>
<dbReference type="Gene3D" id="3.40.50.300">
    <property type="entry name" value="P-loop containing nucleotide triphosphate hydrolases"/>
    <property type="match status" value="1"/>
</dbReference>
<evidence type="ECO:0000313" key="4">
    <source>
        <dbReference type="Proteomes" id="UP000225583"/>
    </source>
</evidence>
<keyword evidence="4" id="KW-1185">Reference proteome</keyword>
<dbReference type="InterPro" id="IPR052380">
    <property type="entry name" value="Viral_DNA_packaging_terminase"/>
</dbReference>
<dbReference type="Proteomes" id="UP000225583">
    <property type="component" value="Segment"/>
</dbReference>
<dbReference type="EMBL" id="MF176161">
    <property type="protein sequence ID" value="ARW58260.1"/>
    <property type="molecule type" value="Genomic_DNA"/>
</dbReference>
<evidence type="ECO:0000259" key="1">
    <source>
        <dbReference type="Pfam" id="PF04466"/>
    </source>
</evidence>
<name>A0A1Z1LZK3_9CAUD</name>
<protein>
    <submittedName>
        <fullName evidence="3">Terminase large subunit</fullName>
    </submittedName>
</protein>